<evidence type="ECO:0000313" key="3">
    <source>
        <dbReference type="Proteomes" id="UP000811255"/>
    </source>
</evidence>
<dbReference type="PROSITE" id="PS51186">
    <property type="entry name" value="GNAT"/>
    <property type="match status" value="1"/>
</dbReference>
<dbReference type="NCBIfam" id="TIGR01575">
    <property type="entry name" value="rimI"/>
    <property type="match status" value="1"/>
</dbReference>
<dbReference type="InterPro" id="IPR016181">
    <property type="entry name" value="Acyl_CoA_acyltransferase"/>
</dbReference>
<organism evidence="2 3">
    <name type="scientific">Croceibacterium selenioxidans</name>
    <dbReference type="NCBI Taxonomy" id="2838833"/>
    <lineage>
        <taxon>Bacteria</taxon>
        <taxon>Pseudomonadati</taxon>
        <taxon>Pseudomonadota</taxon>
        <taxon>Alphaproteobacteria</taxon>
        <taxon>Sphingomonadales</taxon>
        <taxon>Erythrobacteraceae</taxon>
        <taxon>Croceibacterium</taxon>
    </lineage>
</organism>
<dbReference type="Gene3D" id="3.40.630.30">
    <property type="match status" value="1"/>
</dbReference>
<gene>
    <name evidence="2" type="primary">rimI</name>
    <name evidence="2" type="ORF">KK137_02865</name>
</gene>
<keyword evidence="2" id="KW-0689">Ribosomal protein</keyword>
<dbReference type="InterPro" id="IPR006464">
    <property type="entry name" value="AcTrfase_RimI/Ard1"/>
</dbReference>
<protein>
    <submittedName>
        <fullName evidence="2">Ribosomal protein S18-alanine N-acetyltransferase</fullName>
    </submittedName>
</protein>
<keyword evidence="3" id="KW-1185">Reference proteome</keyword>
<dbReference type="InterPro" id="IPR000182">
    <property type="entry name" value="GNAT_dom"/>
</dbReference>
<keyword evidence="2" id="KW-0687">Ribonucleoprotein</keyword>
<dbReference type="InterPro" id="IPR050276">
    <property type="entry name" value="MshD_Acetyltransferase"/>
</dbReference>
<comment type="caution">
    <text evidence="2">The sequence shown here is derived from an EMBL/GenBank/DDBJ whole genome shotgun (WGS) entry which is preliminary data.</text>
</comment>
<sequence>MIDDLDRIMHVMDAAFDPAFGEAWSRGQVGDALVMPNTHYLLAGVDGSTPREDQQAAGFALSRGAADEEELLLIAVDPVHQGKGIGSILMQRFMEAAHDRGAVRLFLEMREGNSAEALYRKYGFENVGRRRHYYRRGMGTPLDAITFAFHKNDAIREDFN</sequence>
<dbReference type="SUPFAM" id="SSF55729">
    <property type="entry name" value="Acyl-CoA N-acyltransferases (Nat)"/>
    <property type="match status" value="1"/>
</dbReference>
<dbReference type="CDD" id="cd04301">
    <property type="entry name" value="NAT_SF"/>
    <property type="match status" value="1"/>
</dbReference>
<dbReference type="RefSeq" id="WP_214534535.1">
    <property type="nucleotide sequence ID" value="NZ_JAHFVK010000001.1"/>
</dbReference>
<evidence type="ECO:0000313" key="2">
    <source>
        <dbReference type="EMBL" id="MBT2133266.1"/>
    </source>
</evidence>
<dbReference type="Proteomes" id="UP000811255">
    <property type="component" value="Unassembled WGS sequence"/>
</dbReference>
<name>A0ABS5W0J7_9SPHN</name>
<dbReference type="EMBL" id="JAHFVK010000001">
    <property type="protein sequence ID" value="MBT2133266.1"/>
    <property type="molecule type" value="Genomic_DNA"/>
</dbReference>
<accession>A0ABS5W0J7</accession>
<feature type="domain" description="N-acetyltransferase" evidence="1">
    <location>
        <begin position="1"/>
        <end position="143"/>
    </location>
</feature>
<dbReference type="PANTHER" id="PTHR43617:SF20">
    <property type="entry name" value="N-ALPHA-ACETYLTRANSFERASE RIMI"/>
    <property type="match status" value="1"/>
</dbReference>
<dbReference type="PANTHER" id="PTHR43617">
    <property type="entry name" value="L-AMINO ACID N-ACETYLTRANSFERASE"/>
    <property type="match status" value="1"/>
</dbReference>
<evidence type="ECO:0000259" key="1">
    <source>
        <dbReference type="PROSITE" id="PS51186"/>
    </source>
</evidence>
<reference evidence="2 3" key="1">
    <citation type="submission" date="2021-05" db="EMBL/GenBank/DDBJ databases">
        <title>Croceibacterium sp. LX-88 genome sequence.</title>
        <authorList>
            <person name="Luo X."/>
        </authorList>
    </citation>
    <scope>NUCLEOTIDE SEQUENCE [LARGE SCALE GENOMIC DNA]</scope>
    <source>
        <strain evidence="2 3">LX-88</strain>
    </source>
</reference>
<proteinExistence type="predicted"/>
<dbReference type="GO" id="GO:0005840">
    <property type="term" value="C:ribosome"/>
    <property type="evidence" value="ECO:0007669"/>
    <property type="project" value="UniProtKB-KW"/>
</dbReference>
<dbReference type="Pfam" id="PF13508">
    <property type="entry name" value="Acetyltransf_7"/>
    <property type="match status" value="1"/>
</dbReference>